<organism evidence="3 4">
    <name type="scientific">Anisodus acutangulus</name>
    <dbReference type="NCBI Taxonomy" id="402998"/>
    <lineage>
        <taxon>Eukaryota</taxon>
        <taxon>Viridiplantae</taxon>
        <taxon>Streptophyta</taxon>
        <taxon>Embryophyta</taxon>
        <taxon>Tracheophyta</taxon>
        <taxon>Spermatophyta</taxon>
        <taxon>Magnoliopsida</taxon>
        <taxon>eudicotyledons</taxon>
        <taxon>Gunneridae</taxon>
        <taxon>Pentapetalae</taxon>
        <taxon>asterids</taxon>
        <taxon>lamiids</taxon>
        <taxon>Solanales</taxon>
        <taxon>Solanaceae</taxon>
        <taxon>Solanoideae</taxon>
        <taxon>Hyoscyameae</taxon>
        <taxon>Anisodus</taxon>
    </lineage>
</organism>
<dbReference type="InterPro" id="IPR004883">
    <property type="entry name" value="LOB"/>
</dbReference>
<dbReference type="Proteomes" id="UP001152561">
    <property type="component" value="Unassembled WGS sequence"/>
</dbReference>
<evidence type="ECO:0000259" key="2">
    <source>
        <dbReference type="PROSITE" id="PS50891"/>
    </source>
</evidence>
<name>A0A9Q1R8N2_9SOLA</name>
<keyword evidence="4" id="KW-1185">Reference proteome</keyword>
<dbReference type="EMBL" id="JAJAGQ010000013">
    <property type="protein sequence ID" value="KAJ8544967.1"/>
    <property type="molecule type" value="Genomic_DNA"/>
</dbReference>
<dbReference type="PROSITE" id="PS50891">
    <property type="entry name" value="LOB"/>
    <property type="match status" value="1"/>
</dbReference>
<feature type="domain" description="LOB" evidence="2">
    <location>
        <begin position="92"/>
        <end position="193"/>
    </location>
</feature>
<evidence type="ECO:0000313" key="3">
    <source>
        <dbReference type="EMBL" id="KAJ8544967.1"/>
    </source>
</evidence>
<evidence type="ECO:0000313" key="4">
    <source>
        <dbReference type="Proteomes" id="UP001152561"/>
    </source>
</evidence>
<dbReference type="OrthoDB" id="1926568at2759"/>
<sequence length="253" mass="28518">MDCLTLSMCPKDCVGWCDNPPSLVGAAIFKLQKRKNNMLIKFKILLGFPSLTTLSRRIKGQSLKYFVTTKNIKSRKEFQSSKMSSSSSYSNPPCAACKFLRRKCLPSCIFAPYFPPEEPIKFTTVHKVFGASNVSKLLNEIQPHQREDAVNSLAYEAEARLKDPVYGCVGAISVLQRQVIRLQKELDATNADLMRYTNYEQVNNDQTMVNQEIRSNLQYGRKMVPGYYNYSSAWNSGISGDYNNIGTDGDSGR</sequence>
<reference evidence="4" key="1">
    <citation type="journal article" date="2023" name="Proc. Natl. Acad. Sci. U.S.A.">
        <title>Genomic and structural basis for evolution of tropane alkaloid biosynthesis.</title>
        <authorList>
            <person name="Wanga Y.-J."/>
            <person name="Taina T."/>
            <person name="Yua J.-Y."/>
            <person name="Lia J."/>
            <person name="Xua B."/>
            <person name="Chenc J."/>
            <person name="D'Auriad J.C."/>
            <person name="Huanga J.-P."/>
            <person name="Huanga S.-X."/>
        </authorList>
    </citation>
    <scope>NUCLEOTIDE SEQUENCE [LARGE SCALE GENOMIC DNA]</scope>
    <source>
        <strain evidence="4">cv. KIB-2019</strain>
    </source>
</reference>
<dbReference type="AlphaFoldDB" id="A0A9Q1R8N2"/>
<evidence type="ECO:0000256" key="1">
    <source>
        <dbReference type="ARBA" id="ARBA00005474"/>
    </source>
</evidence>
<dbReference type="Pfam" id="PF03195">
    <property type="entry name" value="LOB"/>
    <property type="match status" value="1"/>
</dbReference>
<comment type="similarity">
    <text evidence="1">Belongs to the LOB domain-containing protein family.</text>
</comment>
<proteinExistence type="inferred from homology"/>
<dbReference type="PANTHER" id="PTHR31301">
    <property type="entry name" value="LOB DOMAIN-CONTAINING PROTEIN 4-RELATED"/>
    <property type="match status" value="1"/>
</dbReference>
<comment type="caution">
    <text evidence="3">The sequence shown here is derived from an EMBL/GenBank/DDBJ whole genome shotgun (WGS) entry which is preliminary data.</text>
</comment>
<gene>
    <name evidence="3" type="ORF">K7X08_017550</name>
</gene>
<protein>
    <recommendedName>
        <fullName evidence="2">LOB domain-containing protein</fullName>
    </recommendedName>
</protein>
<dbReference type="PANTHER" id="PTHR31301:SF107">
    <property type="entry name" value="LOB DOMAIN-CONTAINING PROTEIN 25-LIKE"/>
    <property type="match status" value="1"/>
</dbReference>
<accession>A0A9Q1R8N2</accession>